<gene>
    <name evidence="7" type="ORF">ENX73_06715</name>
</gene>
<reference evidence="7" key="1">
    <citation type="journal article" date="2020" name="mSystems">
        <title>Genome- and Community-Level Interaction Insights into Carbon Utilization and Element Cycling Functions of Hydrothermarchaeota in Hydrothermal Sediment.</title>
        <authorList>
            <person name="Zhou Z."/>
            <person name="Liu Y."/>
            <person name="Xu W."/>
            <person name="Pan J."/>
            <person name="Luo Z.H."/>
            <person name="Li M."/>
        </authorList>
    </citation>
    <scope>NUCLEOTIDE SEQUENCE [LARGE SCALE GENOMIC DNA]</scope>
    <source>
        <strain evidence="7">SpSt-966</strain>
    </source>
</reference>
<evidence type="ECO:0000256" key="2">
    <source>
        <dbReference type="ARBA" id="ARBA00022692"/>
    </source>
</evidence>
<name>A0A7V3VTS6_9BACT</name>
<dbReference type="PANTHER" id="PTHR43027:SF2">
    <property type="entry name" value="TRANSPORT PERMEASE PROTEIN"/>
    <property type="match status" value="1"/>
</dbReference>
<feature type="transmembrane region" description="Helical" evidence="5">
    <location>
        <begin position="248"/>
        <end position="274"/>
    </location>
</feature>
<evidence type="ECO:0000313" key="7">
    <source>
        <dbReference type="EMBL" id="HGE75796.1"/>
    </source>
</evidence>
<keyword evidence="4 5" id="KW-0472">Membrane</keyword>
<evidence type="ECO:0000259" key="6">
    <source>
        <dbReference type="PROSITE" id="PS51012"/>
    </source>
</evidence>
<comment type="subcellular location">
    <subcellularLocation>
        <location evidence="1">Membrane</location>
        <topology evidence="1">Multi-pass membrane protein</topology>
    </subcellularLocation>
</comment>
<dbReference type="InterPro" id="IPR052902">
    <property type="entry name" value="ABC-2_transporter"/>
</dbReference>
<dbReference type="InterPro" id="IPR013525">
    <property type="entry name" value="ABC2_TM"/>
</dbReference>
<proteinExistence type="predicted"/>
<feature type="transmembrane region" description="Helical" evidence="5">
    <location>
        <begin position="280"/>
        <end position="306"/>
    </location>
</feature>
<feature type="transmembrane region" description="Helical" evidence="5">
    <location>
        <begin position="204"/>
        <end position="227"/>
    </location>
</feature>
<dbReference type="Pfam" id="PF12698">
    <property type="entry name" value="ABC2_membrane_3"/>
    <property type="match status" value="1"/>
</dbReference>
<comment type="caution">
    <text evidence="7">The sequence shown here is derived from an EMBL/GenBank/DDBJ whole genome shotgun (WGS) entry which is preliminary data.</text>
</comment>
<organism evidence="7">
    <name type="scientific">Mesoaciditoga lauensis</name>
    <dbReference type="NCBI Taxonomy" id="1495039"/>
    <lineage>
        <taxon>Bacteria</taxon>
        <taxon>Thermotogati</taxon>
        <taxon>Thermotogota</taxon>
        <taxon>Thermotogae</taxon>
        <taxon>Mesoaciditogales</taxon>
        <taxon>Mesoaciditogaceae</taxon>
        <taxon>Mesoaciditoga</taxon>
    </lineage>
</organism>
<sequence length="395" mass="43629">MRRILSIFKALILSSWRSPTVIFWNIFFPIILLLILASIFTNIGKGVSVKVALVNESTTFKNTKMDFAEYISEALTGMTQATGGKTPILTLETGVTQNFLSESLEKLKTGKINAVIVIPPLFNTQVYTTIIQQNGGFKLFSKPSVQIYTLENSQTSDVAFTVLSSVLEAFNGEFLKNSGHLVDLVSPKMEYVSKSGNDFSYIDFLVPGILIMAVMTVSLFGITDDLLVQREKKVLRKLFVAPLNKSEYFWAMILSNLVIEIIQIFILLAIGFWIGARLNFNAWAILYIVLAIATTLPLGFFIASFAKSADSGNALANIFNFLFMFLGGLFFPISGVPFAIKIVAYALPTTYLGNGLRAAMGIMSSPTPSYLNVLVPLLWAIVMGVYSAKVFKWEV</sequence>
<keyword evidence="2 5" id="KW-0812">Transmembrane</keyword>
<feature type="domain" description="ABC transmembrane type-2" evidence="6">
    <location>
        <begin position="156"/>
        <end position="394"/>
    </location>
</feature>
<dbReference type="GO" id="GO:0016020">
    <property type="term" value="C:membrane"/>
    <property type="evidence" value="ECO:0007669"/>
    <property type="project" value="UniProtKB-SubCell"/>
</dbReference>
<feature type="transmembrane region" description="Helical" evidence="5">
    <location>
        <begin position="21"/>
        <end position="40"/>
    </location>
</feature>
<dbReference type="EMBL" id="DTPE01000268">
    <property type="protein sequence ID" value="HGE75796.1"/>
    <property type="molecule type" value="Genomic_DNA"/>
</dbReference>
<dbReference type="InterPro" id="IPR047817">
    <property type="entry name" value="ABC2_TM_bact-type"/>
</dbReference>
<protein>
    <submittedName>
        <fullName evidence="7">ABC transporter permease</fullName>
    </submittedName>
</protein>
<accession>A0A7V3VTS6</accession>
<dbReference type="AlphaFoldDB" id="A0A7V3VTS6"/>
<dbReference type="PROSITE" id="PS51012">
    <property type="entry name" value="ABC_TM2"/>
    <property type="match status" value="1"/>
</dbReference>
<keyword evidence="3 5" id="KW-1133">Transmembrane helix</keyword>
<feature type="transmembrane region" description="Helical" evidence="5">
    <location>
        <begin position="367"/>
        <end position="388"/>
    </location>
</feature>
<evidence type="ECO:0000256" key="4">
    <source>
        <dbReference type="ARBA" id="ARBA00023136"/>
    </source>
</evidence>
<evidence type="ECO:0000256" key="1">
    <source>
        <dbReference type="ARBA" id="ARBA00004141"/>
    </source>
</evidence>
<feature type="transmembrane region" description="Helical" evidence="5">
    <location>
        <begin position="318"/>
        <end position="347"/>
    </location>
</feature>
<evidence type="ECO:0000256" key="5">
    <source>
        <dbReference type="SAM" id="Phobius"/>
    </source>
</evidence>
<evidence type="ECO:0000256" key="3">
    <source>
        <dbReference type="ARBA" id="ARBA00022989"/>
    </source>
</evidence>
<dbReference type="PANTHER" id="PTHR43027">
    <property type="entry name" value="DOXORUBICIN RESISTANCE ABC TRANSPORTER PERMEASE PROTEIN DRRC-RELATED"/>
    <property type="match status" value="1"/>
</dbReference>
<dbReference type="GO" id="GO:0140359">
    <property type="term" value="F:ABC-type transporter activity"/>
    <property type="evidence" value="ECO:0007669"/>
    <property type="project" value="InterPro"/>
</dbReference>